<gene>
    <name evidence="1" type="ORF">SAMN05192585_13821</name>
</gene>
<accession>A0A1H0F6V9</accession>
<dbReference type="Proteomes" id="UP000199182">
    <property type="component" value="Unassembled WGS sequence"/>
</dbReference>
<dbReference type="EMBL" id="FNID01000038">
    <property type="protein sequence ID" value="SDN90398.1"/>
    <property type="molecule type" value="Genomic_DNA"/>
</dbReference>
<protein>
    <submittedName>
        <fullName evidence="1">Uncharacterized protein</fullName>
    </submittedName>
</protein>
<evidence type="ECO:0000313" key="2">
    <source>
        <dbReference type="Proteomes" id="UP000199182"/>
    </source>
</evidence>
<organism evidence="1 2">
    <name type="scientific">Acetanaerobacterium elongatum</name>
    <dbReference type="NCBI Taxonomy" id="258515"/>
    <lineage>
        <taxon>Bacteria</taxon>
        <taxon>Bacillati</taxon>
        <taxon>Bacillota</taxon>
        <taxon>Clostridia</taxon>
        <taxon>Eubacteriales</taxon>
        <taxon>Oscillospiraceae</taxon>
        <taxon>Acetanaerobacterium</taxon>
    </lineage>
</organism>
<reference evidence="1 2" key="1">
    <citation type="submission" date="2016-10" db="EMBL/GenBank/DDBJ databases">
        <authorList>
            <person name="de Groot N.N."/>
        </authorList>
    </citation>
    <scope>NUCLEOTIDE SEQUENCE [LARGE SCALE GENOMIC DNA]</scope>
    <source>
        <strain evidence="1 2">CGMCC 1.5012</strain>
    </source>
</reference>
<dbReference type="AlphaFoldDB" id="A0A1H0F6V9"/>
<proteinExistence type="predicted"/>
<evidence type="ECO:0000313" key="1">
    <source>
        <dbReference type="EMBL" id="SDN90398.1"/>
    </source>
</evidence>
<keyword evidence="2" id="KW-1185">Reference proteome</keyword>
<dbReference type="STRING" id="258515.SAMN05192585_13821"/>
<sequence length="43" mass="5093">MIDSTQSDIYMHINVIKSKKINSVKVIILFMSPLTRRDWSYYG</sequence>
<name>A0A1H0F6V9_9FIRM</name>